<evidence type="ECO:0000256" key="4">
    <source>
        <dbReference type="ARBA" id="ARBA00022833"/>
    </source>
</evidence>
<comment type="caution">
    <text evidence="8">The sequence shown here is derived from an EMBL/GenBank/DDBJ whole genome shotgun (WGS) entry which is preliminary data.</text>
</comment>
<feature type="domain" description="C3H1-type" evidence="7">
    <location>
        <begin position="190"/>
        <end position="218"/>
    </location>
</feature>
<evidence type="ECO:0000259" key="7">
    <source>
        <dbReference type="PROSITE" id="PS50103"/>
    </source>
</evidence>
<evidence type="ECO:0000256" key="5">
    <source>
        <dbReference type="PROSITE-ProRule" id="PRU00723"/>
    </source>
</evidence>
<evidence type="ECO:0000256" key="1">
    <source>
        <dbReference type="ARBA" id="ARBA00022723"/>
    </source>
</evidence>
<dbReference type="GO" id="GO:0008270">
    <property type="term" value="F:zinc ion binding"/>
    <property type="evidence" value="ECO:0007669"/>
    <property type="project" value="UniProtKB-KW"/>
</dbReference>
<dbReference type="Proteomes" id="UP000265566">
    <property type="component" value="Chromosome 4"/>
</dbReference>
<dbReference type="AlphaFoldDB" id="A0A396IAU5"/>
<evidence type="ECO:0000256" key="6">
    <source>
        <dbReference type="SAM" id="MobiDB-lite"/>
    </source>
</evidence>
<feature type="region of interest" description="Disordered" evidence="6">
    <location>
        <begin position="156"/>
        <end position="187"/>
    </location>
</feature>
<dbReference type="InterPro" id="IPR045877">
    <property type="entry name" value="ZFP36-like"/>
</dbReference>
<organism evidence="8">
    <name type="scientific">Medicago truncatula</name>
    <name type="common">Barrel medic</name>
    <name type="synonym">Medicago tribuloides</name>
    <dbReference type="NCBI Taxonomy" id="3880"/>
    <lineage>
        <taxon>Eukaryota</taxon>
        <taxon>Viridiplantae</taxon>
        <taxon>Streptophyta</taxon>
        <taxon>Embryophyta</taxon>
        <taxon>Tracheophyta</taxon>
        <taxon>Spermatophyta</taxon>
        <taxon>Magnoliopsida</taxon>
        <taxon>eudicotyledons</taxon>
        <taxon>Gunneridae</taxon>
        <taxon>Pentapetalae</taxon>
        <taxon>rosids</taxon>
        <taxon>fabids</taxon>
        <taxon>Fabales</taxon>
        <taxon>Fabaceae</taxon>
        <taxon>Papilionoideae</taxon>
        <taxon>50 kb inversion clade</taxon>
        <taxon>NPAAA clade</taxon>
        <taxon>Hologalegina</taxon>
        <taxon>IRL clade</taxon>
        <taxon>Trifolieae</taxon>
        <taxon>Medicago</taxon>
    </lineage>
</organism>
<keyword evidence="3 5" id="KW-0863">Zinc-finger</keyword>
<accession>A0A396IAU5</accession>
<dbReference type="InterPro" id="IPR036855">
    <property type="entry name" value="Znf_CCCH_sf"/>
</dbReference>
<dbReference type="EMBL" id="PSQE01000004">
    <property type="protein sequence ID" value="RHN62736.1"/>
    <property type="molecule type" value="Genomic_DNA"/>
</dbReference>
<keyword evidence="4 5" id="KW-0862">Zinc</keyword>
<feature type="region of interest" description="Disordered" evidence="6">
    <location>
        <begin position="302"/>
        <end position="331"/>
    </location>
</feature>
<dbReference type="SMART" id="SM00356">
    <property type="entry name" value="ZnF_C3H1"/>
    <property type="match status" value="1"/>
</dbReference>
<keyword evidence="2" id="KW-0677">Repeat</keyword>
<feature type="zinc finger region" description="C3H1-type" evidence="5">
    <location>
        <begin position="190"/>
        <end position="218"/>
    </location>
</feature>
<evidence type="ECO:0000256" key="3">
    <source>
        <dbReference type="ARBA" id="ARBA00022771"/>
    </source>
</evidence>
<dbReference type="Gramene" id="rna25339">
    <property type="protein sequence ID" value="RHN62736.1"/>
    <property type="gene ID" value="gene25339"/>
</dbReference>
<evidence type="ECO:0000313" key="8">
    <source>
        <dbReference type="EMBL" id="RHN62736.1"/>
    </source>
</evidence>
<dbReference type="GO" id="GO:0003729">
    <property type="term" value="F:mRNA binding"/>
    <property type="evidence" value="ECO:0007669"/>
    <property type="project" value="InterPro"/>
</dbReference>
<dbReference type="Gene3D" id="4.10.1000.10">
    <property type="entry name" value="Zinc finger, CCCH-type"/>
    <property type="match status" value="1"/>
</dbReference>
<dbReference type="FunFam" id="4.10.1000.10:FF:000001">
    <property type="entry name" value="zinc finger CCCH domain-containing protein 15-like"/>
    <property type="match status" value="1"/>
</dbReference>
<feature type="compositionally biased region" description="Low complexity" evidence="6">
    <location>
        <begin position="98"/>
        <end position="114"/>
    </location>
</feature>
<dbReference type="PANTHER" id="PTHR12547:SF18">
    <property type="entry name" value="PROTEIN TIS11"/>
    <property type="match status" value="1"/>
</dbReference>
<dbReference type="OrthoDB" id="410307at2759"/>
<name>A0A396IAU5_MEDTR</name>
<proteinExistence type="predicted"/>
<dbReference type="PROSITE" id="PS50103">
    <property type="entry name" value="ZF_C3H1"/>
    <property type="match status" value="1"/>
</dbReference>
<gene>
    <name evidence="8" type="ORF">MtrunA17_Chr4g0050631</name>
</gene>
<keyword evidence="1 5" id="KW-0479">Metal-binding</keyword>
<dbReference type="PANTHER" id="PTHR12547">
    <property type="entry name" value="CCCH ZINC FINGER/TIS11-RELATED"/>
    <property type="match status" value="1"/>
</dbReference>
<reference evidence="8" key="1">
    <citation type="journal article" date="2018" name="Nat. Plants">
        <title>Whole-genome landscape of Medicago truncatula symbiotic genes.</title>
        <authorList>
            <person name="Pecrix Y."/>
            <person name="Gamas P."/>
            <person name="Carrere S."/>
        </authorList>
    </citation>
    <scope>NUCLEOTIDE SEQUENCE</scope>
    <source>
        <tissue evidence="8">Leaves</tissue>
    </source>
</reference>
<dbReference type="Pfam" id="PF00642">
    <property type="entry name" value="zf-CCCH"/>
    <property type="match status" value="1"/>
</dbReference>
<evidence type="ECO:0000256" key="2">
    <source>
        <dbReference type="ARBA" id="ARBA00022737"/>
    </source>
</evidence>
<sequence length="382" mass="41380">MNNSKMKKVSKLRTSNENVSPLMVELDDNRGLRYLQSTTVSPGFQPYAAENFDVTGSPSQLAKYFYAVSPVSAKSGDSFTSPIYGSSKYRLAKTPPYSGTSNSSGGNSSFSSRGRLSLSPLASIENLERKQLSSPRMYQTPVKGGEEVIVMDDIQVRSMSGGKNRRSSSSSSSSGRGSSSSSSSSSKSVLFKKEVCRAWEESGNCRYNSKCQFAHGREELHLSRLSMKSKSEAQMGRLSMRAGLCLYGPDSRILPESAEVAESGPVVTRLARSQPASPEPHRTHASLDSRIVPESAEVAEPGPAVTRLARSQPTSPEPHRTPVNPNTISDWSPLDDGIEAVLPNGSDRVPSREEVDAYIFGILNQPTTKRRLPVFAALCEGQ</sequence>
<feature type="compositionally biased region" description="Low complexity" evidence="6">
    <location>
        <begin position="157"/>
        <end position="187"/>
    </location>
</feature>
<dbReference type="InterPro" id="IPR000571">
    <property type="entry name" value="Znf_CCCH"/>
</dbReference>
<feature type="region of interest" description="Disordered" evidence="6">
    <location>
        <begin position="88"/>
        <end position="114"/>
    </location>
</feature>
<protein>
    <submittedName>
        <fullName evidence="8">Putative transcription factor C3H family</fullName>
    </submittedName>
</protein>
<dbReference type="SUPFAM" id="SSF90229">
    <property type="entry name" value="CCCH zinc finger"/>
    <property type="match status" value="1"/>
</dbReference>